<reference evidence="2" key="1">
    <citation type="journal article" date="2019" name="Int. J. Syst. Evol. Microbiol.">
        <title>The Global Catalogue of Microorganisms (GCM) 10K type strain sequencing project: providing services to taxonomists for standard genome sequencing and annotation.</title>
        <authorList>
            <consortium name="The Broad Institute Genomics Platform"/>
            <consortium name="The Broad Institute Genome Sequencing Center for Infectious Disease"/>
            <person name="Wu L."/>
            <person name="Ma J."/>
        </authorList>
    </citation>
    <scope>NUCLEOTIDE SEQUENCE [LARGE SCALE GENOMIC DNA]</scope>
    <source>
        <strain evidence="2">JCM 3380</strain>
    </source>
</reference>
<proteinExistence type="predicted"/>
<evidence type="ECO:0000313" key="1">
    <source>
        <dbReference type="EMBL" id="GAA0252446.1"/>
    </source>
</evidence>
<sequence length="185" mass="20590">MTVETFSAATVAEWRAWLAGHFATAREIWLVLHHKGSATPSVRYAEAVEQALCFGWIDGHHQRNDERSSRLRFTPRTPRSTWSAVNRERAERMVAEGLMTPAGQAAIDFAKAAGTWNPVPDPDTVPDDLRTALEASPAAHEHFTAFPPSSKRLIVAWVVSAKRPETRERRIARTVELAATGVRAR</sequence>
<dbReference type="Proteomes" id="UP001500416">
    <property type="component" value="Unassembled WGS sequence"/>
</dbReference>
<comment type="caution">
    <text evidence="1">The sequence shown here is derived from an EMBL/GenBank/DDBJ whole genome shotgun (WGS) entry which is preliminary data.</text>
</comment>
<gene>
    <name evidence="1" type="ORF">GCM10010492_61230</name>
</gene>
<dbReference type="RefSeq" id="WP_343937429.1">
    <property type="nucleotide sequence ID" value="NZ_BAAABU010000020.1"/>
</dbReference>
<keyword evidence="2" id="KW-1185">Reference proteome</keyword>
<organism evidence="1 2">
    <name type="scientific">Saccharothrix mutabilis subsp. mutabilis</name>
    <dbReference type="NCBI Taxonomy" id="66855"/>
    <lineage>
        <taxon>Bacteria</taxon>
        <taxon>Bacillati</taxon>
        <taxon>Actinomycetota</taxon>
        <taxon>Actinomycetes</taxon>
        <taxon>Pseudonocardiales</taxon>
        <taxon>Pseudonocardiaceae</taxon>
        <taxon>Saccharothrix</taxon>
    </lineage>
</organism>
<protein>
    <submittedName>
        <fullName evidence="1">YdeI/OmpD-associated family protein</fullName>
    </submittedName>
</protein>
<dbReference type="EMBL" id="BAAABU010000020">
    <property type="protein sequence ID" value="GAA0252446.1"/>
    <property type="molecule type" value="Genomic_DNA"/>
</dbReference>
<accession>A0ABP3E7E4</accession>
<dbReference type="Pfam" id="PF13376">
    <property type="entry name" value="OmdA"/>
    <property type="match status" value="1"/>
</dbReference>
<evidence type="ECO:0000313" key="2">
    <source>
        <dbReference type="Proteomes" id="UP001500416"/>
    </source>
</evidence>
<name>A0ABP3E7E4_9PSEU</name>